<organism evidence="1 2">
    <name type="scientific">Effusibacillus lacus</name>
    <dbReference type="NCBI Taxonomy" id="1348429"/>
    <lineage>
        <taxon>Bacteria</taxon>
        <taxon>Bacillati</taxon>
        <taxon>Bacillota</taxon>
        <taxon>Bacilli</taxon>
        <taxon>Bacillales</taxon>
        <taxon>Alicyclobacillaceae</taxon>
        <taxon>Effusibacillus</taxon>
    </lineage>
</organism>
<name>A0A292YHE7_9BACL</name>
<dbReference type="InterPro" id="IPR018763">
    <property type="entry name" value="DUF2334"/>
</dbReference>
<protein>
    <recommendedName>
        <fullName evidence="3">DUF2334 domain-containing protein</fullName>
    </recommendedName>
</protein>
<accession>A0A292YHE7</accession>
<evidence type="ECO:0008006" key="3">
    <source>
        <dbReference type="Google" id="ProtNLM"/>
    </source>
</evidence>
<dbReference type="RefSeq" id="WP_096181981.1">
    <property type="nucleotide sequence ID" value="NZ_BDUF01000053.1"/>
</dbReference>
<dbReference type="EMBL" id="BDUF01000053">
    <property type="protein sequence ID" value="GAX90267.1"/>
    <property type="molecule type" value="Genomic_DNA"/>
</dbReference>
<dbReference type="Pfam" id="PF10096">
    <property type="entry name" value="DUF2334"/>
    <property type="match status" value="1"/>
</dbReference>
<comment type="caution">
    <text evidence="1">The sequence shown here is derived from an EMBL/GenBank/DDBJ whole genome shotgun (WGS) entry which is preliminary data.</text>
</comment>
<keyword evidence="2" id="KW-1185">Reference proteome</keyword>
<dbReference type="OrthoDB" id="2339428at2"/>
<dbReference type="GO" id="GO:0005975">
    <property type="term" value="P:carbohydrate metabolic process"/>
    <property type="evidence" value="ECO:0007669"/>
    <property type="project" value="InterPro"/>
</dbReference>
<proteinExistence type="predicted"/>
<dbReference type="SUPFAM" id="SSF88713">
    <property type="entry name" value="Glycoside hydrolase/deacetylase"/>
    <property type="match status" value="1"/>
</dbReference>
<dbReference type="InterPro" id="IPR011330">
    <property type="entry name" value="Glyco_hydro/deAcase_b/a-brl"/>
</dbReference>
<dbReference type="Proteomes" id="UP000217785">
    <property type="component" value="Unassembled WGS sequence"/>
</dbReference>
<dbReference type="AlphaFoldDB" id="A0A292YHE7"/>
<evidence type="ECO:0000313" key="2">
    <source>
        <dbReference type="Proteomes" id="UP000217785"/>
    </source>
</evidence>
<reference evidence="2" key="1">
    <citation type="submission" date="2017-07" db="EMBL/GenBank/DDBJ databases">
        <title>Draft genome sequence of Effusibacillus lacus strain skLN1.</title>
        <authorList>
            <person name="Watanabe M."/>
            <person name="Kojima H."/>
            <person name="Fukui M."/>
        </authorList>
    </citation>
    <scope>NUCLEOTIDE SEQUENCE [LARGE SCALE GENOMIC DNA]</scope>
    <source>
        <strain evidence="2">skLN1</strain>
    </source>
</reference>
<evidence type="ECO:0000313" key="1">
    <source>
        <dbReference type="EMBL" id="GAX90267.1"/>
    </source>
</evidence>
<gene>
    <name evidence="1" type="ORF">EFBL_1893</name>
</gene>
<sequence>MNRFRPALLRLEDIGPGGPYRTLKDLGRLRAVFEYLMGQHVPFHVALIPRWKQLEPDSSWYNKGLDDSTPDLHLQKFISLMQCVQRHGVLFGMHGYTHQYGDRKLENDNQDTGTGFEFDVEGFPETATSFYAADRIRKSLTAFQKAGLYPHFWESPHYRHTLAQERIFGSYVKVLYQSDAERHATSHVYISETGNIFIPTPYYYVHEQNTVAQILSRLAGSHDLASMFYHPFLEFPHLEPVRDSVGSPLMWDGLPVYRYKTEDTDLQRLVKGVRHMRYHWLPLYALIPMPRVWQGDDYH</sequence>